<protein>
    <submittedName>
        <fullName evidence="2">Arginine--tRNA ligase</fullName>
    </submittedName>
</protein>
<keyword evidence="2" id="KW-0436">Ligase</keyword>
<keyword evidence="3" id="KW-1185">Reference proteome</keyword>
<proteinExistence type="predicted"/>
<dbReference type="EMBL" id="LNIX01000008">
    <property type="protein sequence ID" value="OXA50728.1"/>
    <property type="molecule type" value="Genomic_DNA"/>
</dbReference>
<dbReference type="AlphaFoldDB" id="A0A226E0E5"/>
<evidence type="ECO:0000256" key="1">
    <source>
        <dbReference type="SAM" id="Coils"/>
    </source>
</evidence>
<organism evidence="2 3">
    <name type="scientific">Folsomia candida</name>
    <name type="common">Springtail</name>
    <dbReference type="NCBI Taxonomy" id="158441"/>
    <lineage>
        <taxon>Eukaryota</taxon>
        <taxon>Metazoa</taxon>
        <taxon>Ecdysozoa</taxon>
        <taxon>Arthropoda</taxon>
        <taxon>Hexapoda</taxon>
        <taxon>Collembola</taxon>
        <taxon>Entomobryomorpha</taxon>
        <taxon>Isotomoidea</taxon>
        <taxon>Isotomidae</taxon>
        <taxon>Proisotominae</taxon>
        <taxon>Folsomia</taxon>
    </lineage>
</organism>
<comment type="caution">
    <text evidence="2">The sequence shown here is derived from an EMBL/GenBank/DDBJ whole genome shotgun (WGS) entry which is preliminary data.</text>
</comment>
<evidence type="ECO:0000313" key="3">
    <source>
        <dbReference type="Proteomes" id="UP000198287"/>
    </source>
</evidence>
<name>A0A226E0E5_FOLCA</name>
<sequence>MDIIDNPPPDTTFNCVSIEDGLWFGLQSETPSTGELVKQKIVSKKIITMLYLKRFIFVTDYVLYLWVWSDESNQLTGDLGVAFTSKSKTIQSACSTIKSYCMQKCDIENGYLCFGCSLRDLLKAMWTERVKSLKIYCSSRQKAFWTKCGLRDILDSLAVLMPSECLPLLRPHAKKLMDHLGKIPELVSHLDDIRLRLEEDPFPPILRRKMWKDLAKRYLDEMRRCGKKMPAAGPRPALTPVAYVPPGSGQLARSTSTSIASEWIKTNLVKLDGSIAFVQDLHDMYERNVAPENVMTLSNFSKLVRQEIPAVLTGNKKRDGIQLRTFKNIKVRKVPSPSNRFGSNIFEPPPAHVAGGPSITIDDEPMIEEVDQKKSEGDKLAEALAKVKQLEDRVKHLEKVNRNQFNVIKHMYKRNASILLKLQQKPSYGAQ</sequence>
<dbReference type="Proteomes" id="UP000198287">
    <property type="component" value="Unassembled WGS sequence"/>
</dbReference>
<reference evidence="2 3" key="1">
    <citation type="submission" date="2015-12" db="EMBL/GenBank/DDBJ databases">
        <title>The genome of Folsomia candida.</title>
        <authorList>
            <person name="Faddeeva A."/>
            <person name="Derks M.F."/>
            <person name="Anvar Y."/>
            <person name="Smit S."/>
            <person name="Van Straalen N."/>
            <person name="Roelofs D."/>
        </authorList>
    </citation>
    <scope>NUCLEOTIDE SEQUENCE [LARGE SCALE GENOMIC DNA]</scope>
    <source>
        <strain evidence="2 3">VU population</strain>
        <tissue evidence="2">Whole body</tissue>
    </source>
</reference>
<evidence type="ECO:0000313" key="2">
    <source>
        <dbReference type="EMBL" id="OXA50728.1"/>
    </source>
</evidence>
<keyword evidence="1" id="KW-0175">Coiled coil</keyword>
<gene>
    <name evidence="2" type="ORF">Fcan01_14083</name>
</gene>
<dbReference type="GO" id="GO:0016874">
    <property type="term" value="F:ligase activity"/>
    <property type="evidence" value="ECO:0007669"/>
    <property type="project" value="UniProtKB-KW"/>
</dbReference>
<accession>A0A226E0E5</accession>
<feature type="coiled-coil region" evidence="1">
    <location>
        <begin position="373"/>
        <end position="407"/>
    </location>
</feature>